<keyword evidence="3" id="KW-1185">Reference proteome</keyword>
<sequence length="241" mass="27412">MAVESWNSFRHKQMEARLTEDDKDYFDSLIEDRVASGEKIMPQLRNIKDSEYLKKVWGWERLLPYDGSVAWSHCINYLENYYYNCNAHEQVPGAAAATGAAELCFATEADLICESLRHGADLTDYLVDQSCEIRMCALSLMYCSPDHSVAAATAMVGITKETQTMHEWMIKRKRPLDGFNMPEELMYGHVIRYSTLDLMRSILEKSFFAPVGDGDATASAEAAKTTRNWELPERRGRGTPK</sequence>
<dbReference type="AlphaFoldDB" id="A0A6G1E0N2"/>
<protein>
    <submittedName>
        <fullName evidence="2">Uncharacterized protein</fullName>
    </submittedName>
</protein>
<proteinExistence type="predicted"/>
<evidence type="ECO:0000313" key="2">
    <source>
        <dbReference type="EMBL" id="KAF0918348.1"/>
    </source>
</evidence>
<accession>A0A6G1E0N2</accession>
<name>A0A6G1E0N2_9ORYZ</name>
<dbReference type="Proteomes" id="UP000479710">
    <property type="component" value="Unassembled WGS sequence"/>
</dbReference>
<reference evidence="2 3" key="1">
    <citation type="submission" date="2019-11" db="EMBL/GenBank/DDBJ databases">
        <title>Whole genome sequence of Oryza granulata.</title>
        <authorList>
            <person name="Li W."/>
        </authorList>
    </citation>
    <scope>NUCLEOTIDE SEQUENCE [LARGE SCALE GENOMIC DNA]</scope>
    <source>
        <strain evidence="3">cv. Menghai</strain>
        <tissue evidence="2">Leaf</tissue>
    </source>
</reference>
<feature type="compositionally biased region" description="Basic and acidic residues" evidence="1">
    <location>
        <begin position="230"/>
        <end position="241"/>
    </location>
</feature>
<evidence type="ECO:0000256" key="1">
    <source>
        <dbReference type="SAM" id="MobiDB-lite"/>
    </source>
</evidence>
<comment type="caution">
    <text evidence="2">The sequence shown here is derived from an EMBL/GenBank/DDBJ whole genome shotgun (WGS) entry which is preliminary data.</text>
</comment>
<gene>
    <name evidence="2" type="ORF">E2562_023518</name>
</gene>
<feature type="region of interest" description="Disordered" evidence="1">
    <location>
        <begin position="219"/>
        <end position="241"/>
    </location>
</feature>
<dbReference type="EMBL" id="SPHZ02000005">
    <property type="protein sequence ID" value="KAF0918348.1"/>
    <property type="molecule type" value="Genomic_DNA"/>
</dbReference>
<dbReference type="OrthoDB" id="679995at2759"/>
<evidence type="ECO:0000313" key="3">
    <source>
        <dbReference type="Proteomes" id="UP000479710"/>
    </source>
</evidence>
<organism evidence="2 3">
    <name type="scientific">Oryza meyeriana var. granulata</name>
    <dbReference type="NCBI Taxonomy" id="110450"/>
    <lineage>
        <taxon>Eukaryota</taxon>
        <taxon>Viridiplantae</taxon>
        <taxon>Streptophyta</taxon>
        <taxon>Embryophyta</taxon>
        <taxon>Tracheophyta</taxon>
        <taxon>Spermatophyta</taxon>
        <taxon>Magnoliopsida</taxon>
        <taxon>Liliopsida</taxon>
        <taxon>Poales</taxon>
        <taxon>Poaceae</taxon>
        <taxon>BOP clade</taxon>
        <taxon>Oryzoideae</taxon>
        <taxon>Oryzeae</taxon>
        <taxon>Oryzinae</taxon>
        <taxon>Oryza</taxon>
        <taxon>Oryza meyeriana</taxon>
    </lineage>
</organism>